<feature type="region of interest" description="Disordered" evidence="5">
    <location>
        <begin position="362"/>
        <end position="406"/>
    </location>
</feature>
<protein>
    <recommendedName>
        <fullName evidence="6">Tyrosinase copper-binding domain-containing protein</fullName>
    </recommendedName>
</protein>
<organism evidence="7">
    <name type="scientific">Octopus bimaculoides</name>
    <name type="common">California two-spotted octopus</name>
    <dbReference type="NCBI Taxonomy" id="37653"/>
    <lineage>
        <taxon>Eukaryota</taxon>
        <taxon>Metazoa</taxon>
        <taxon>Spiralia</taxon>
        <taxon>Lophotrochozoa</taxon>
        <taxon>Mollusca</taxon>
        <taxon>Cephalopoda</taxon>
        <taxon>Coleoidea</taxon>
        <taxon>Octopodiformes</taxon>
        <taxon>Octopoda</taxon>
        <taxon>Incirrata</taxon>
        <taxon>Octopodidae</taxon>
        <taxon>Octopus</taxon>
    </lineage>
</organism>
<dbReference type="STRING" id="37653.A0A0L8G8M2"/>
<evidence type="ECO:0000259" key="6">
    <source>
        <dbReference type="PROSITE" id="PS00498"/>
    </source>
</evidence>
<gene>
    <name evidence="7" type="ORF">OCBIM_22038238mg</name>
</gene>
<reference evidence="7" key="1">
    <citation type="submission" date="2015-07" db="EMBL/GenBank/DDBJ databases">
        <title>MeaNS - Measles Nucleotide Surveillance Program.</title>
        <authorList>
            <person name="Tran T."/>
            <person name="Druce J."/>
        </authorList>
    </citation>
    <scope>NUCLEOTIDE SEQUENCE</scope>
    <source>
        <strain evidence="7">UCB-OBI-ISO-001</strain>
        <tissue evidence="7">Gonad</tissue>
    </source>
</reference>
<keyword evidence="4" id="KW-0186">Copper</keyword>
<dbReference type="InterPro" id="IPR008922">
    <property type="entry name" value="Di-copper_centre_dom_sf"/>
</dbReference>
<dbReference type="AlphaFoldDB" id="A0A0L8G8M2"/>
<dbReference type="Pfam" id="PF00264">
    <property type="entry name" value="Tyrosinase"/>
    <property type="match status" value="2"/>
</dbReference>
<dbReference type="OrthoDB" id="6132182at2759"/>
<name>A0A0L8G8M2_OCTBM</name>
<dbReference type="PRINTS" id="PR00092">
    <property type="entry name" value="TYROSINASE"/>
</dbReference>
<dbReference type="Gene3D" id="1.10.1280.10">
    <property type="entry name" value="Di-copper center containing domain from catechol oxidase"/>
    <property type="match status" value="1"/>
</dbReference>
<feature type="domain" description="Tyrosinase copper-binding" evidence="6">
    <location>
        <begin position="140"/>
        <end position="151"/>
    </location>
</feature>
<proteinExistence type="inferred from homology"/>
<dbReference type="GO" id="GO:0046872">
    <property type="term" value="F:metal ion binding"/>
    <property type="evidence" value="ECO:0007669"/>
    <property type="project" value="UniProtKB-KW"/>
</dbReference>
<evidence type="ECO:0000256" key="4">
    <source>
        <dbReference type="ARBA" id="ARBA00023008"/>
    </source>
</evidence>
<dbReference type="GO" id="GO:0016491">
    <property type="term" value="F:oxidoreductase activity"/>
    <property type="evidence" value="ECO:0007669"/>
    <property type="project" value="InterPro"/>
</dbReference>
<sequence>MRVQIDEHAQVAHGGPPFIIWHRLYIFMFEEALRQINSNITLPYWDMTIDKRLPDAAISNIWTEDFIGNGFGRITNGIFKGWSHDRGFVERYLGNNDELPSMETVVNVLHYPFTKLEVVHNKSHSFVGGDMRDASVSASDPVFWLLHTFYDLVWDYFLKEKAGFGKDITQLYPSDDIYPLNRSISLIPVTIKQAIELNILLSKYVYTFSPQPACKLNKQGCTSQYLTCLNEQCVPSSRDCNEGPATDNYCKYYKCTESWTIVPLNISISYSNDGQLCESPCNNASPINLYSHGFRQMTIYLNSTVSEVYVEAVLEMFTSFEDIAVMDSCSNECDAYCLVNDKYEQCYKVKLSEGYEHNIIPSISGSKDNNRKSKTRKSNARSNLIFKCSSSSGSSSSSSKNSSMTK</sequence>
<dbReference type="EMBL" id="KQ423244">
    <property type="protein sequence ID" value="KOF73219.1"/>
    <property type="molecule type" value="Genomic_DNA"/>
</dbReference>
<dbReference type="SUPFAM" id="SSF48056">
    <property type="entry name" value="Di-copper centre-containing domain"/>
    <property type="match status" value="1"/>
</dbReference>
<comment type="similarity">
    <text evidence="1">Belongs to the tyrosinase family. Hemocyanin subfamily.</text>
</comment>
<evidence type="ECO:0000313" key="7">
    <source>
        <dbReference type="EMBL" id="KOF73219.1"/>
    </source>
</evidence>
<dbReference type="PROSITE" id="PS00498">
    <property type="entry name" value="TYROSINASE_2"/>
    <property type="match status" value="1"/>
</dbReference>
<dbReference type="InterPro" id="IPR050316">
    <property type="entry name" value="Tyrosinase/Hemocyanin"/>
</dbReference>
<dbReference type="PANTHER" id="PTHR11474">
    <property type="entry name" value="TYROSINASE FAMILY MEMBER"/>
    <property type="match status" value="1"/>
</dbReference>
<evidence type="ECO:0000256" key="5">
    <source>
        <dbReference type="SAM" id="MobiDB-lite"/>
    </source>
</evidence>
<keyword evidence="2" id="KW-0479">Metal-binding</keyword>
<evidence type="ECO:0000256" key="1">
    <source>
        <dbReference type="ARBA" id="ARBA00009470"/>
    </source>
</evidence>
<evidence type="ECO:0000256" key="3">
    <source>
        <dbReference type="ARBA" id="ARBA00022737"/>
    </source>
</evidence>
<accession>A0A0L8G8M2</accession>
<dbReference type="InterPro" id="IPR002227">
    <property type="entry name" value="Tyrosinase_Cu-bd"/>
</dbReference>
<feature type="compositionally biased region" description="Low complexity" evidence="5">
    <location>
        <begin position="389"/>
        <end position="406"/>
    </location>
</feature>
<evidence type="ECO:0000256" key="2">
    <source>
        <dbReference type="ARBA" id="ARBA00022723"/>
    </source>
</evidence>
<dbReference type="PANTHER" id="PTHR11474:SF126">
    <property type="entry name" value="TYROSINASE-LIKE PROTEIN TYR-1-RELATED"/>
    <property type="match status" value="1"/>
</dbReference>
<keyword evidence="3" id="KW-0677">Repeat</keyword>